<dbReference type="AlphaFoldDB" id="A0AAX0S1D9"/>
<evidence type="ECO:0000313" key="2">
    <source>
        <dbReference type="EMBL" id="PEJ29792.1"/>
    </source>
</evidence>
<sequence length="375" mass="42841">MNAMRIVVIGSGFGGLNAAIEIRKKLKHSQHEITVISDKEEFIFRPSLIWLPFHKHSIKKLSFPLRPTFEKIGVRFIEKSVKSLMPKQNYVICNDDVIIEYDYLILASGASPDWARIKGLEGKSASIYDVSSALKTREKLEEMEEGEPIVIGVAQENPNQGIAYEFLFELDAYLNERRIKCPITFFTYEKELFDGNGKEPTEKLEVLMAEKQIPYYCNVSIEQVDDGKVYLNNGERLPYSFLLVLPPYKGKECILSSKDFEHENGILPVHETLQSVQWENIYVVGDANNIKGTKTGRAAELQGVLAVENIVKQMHHEPLRSFQHDTLYFMELGKEGAMFIMNKPSKQGTLTCTTSGMMPHMMKRAFESYYLLKFS</sequence>
<name>A0AAX0S1D9_9BACI</name>
<dbReference type="PANTHER" id="PTHR43755">
    <property type="match status" value="1"/>
</dbReference>
<proteinExistence type="predicted"/>
<feature type="domain" description="FAD/NAD(P)-binding" evidence="1">
    <location>
        <begin position="4"/>
        <end position="291"/>
    </location>
</feature>
<comment type="caution">
    <text evidence="2">The sequence shown here is derived from an EMBL/GenBank/DDBJ whole genome shotgun (WGS) entry which is preliminary data.</text>
</comment>
<gene>
    <name evidence="2" type="ORF">CN689_21675</name>
</gene>
<dbReference type="InterPro" id="IPR052541">
    <property type="entry name" value="SQRD"/>
</dbReference>
<dbReference type="Gene3D" id="3.50.50.100">
    <property type="match status" value="1"/>
</dbReference>
<evidence type="ECO:0000259" key="1">
    <source>
        <dbReference type="Pfam" id="PF07992"/>
    </source>
</evidence>
<protein>
    <recommendedName>
        <fullName evidence="1">FAD/NAD(P)-binding domain-containing protein</fullName>
    </recommendedName>
</protein>
<dbReference type="InterPro" id="IPR036188">
    <property type="entry name" value="FAD/NAD-bd_sf"/>
</dbReference>
<dbReference type="InterPro" id="IPR023753">
    <property type="entry name" value="FAD/NAD-binding_dom"/>
</dbReference>
<dbReference type="EMBL" id="NUEQ01000037">
    <property type="protein sequence ID" value="PEJ29792.1"/>
    <property type="molecule type" value="Genomic_DNA"/>
</dbReference>
<dbReference type="PANTHER" id="PTHR43755:SF1">
    <property type="entry name" value="FAD-DEPENDENT PYRIDINE NUCLEOTIDE-DISULPHIDE OXIDOREDUCTASE"/>
    <property type="match status" value="1"/>
</dbReference>
<accession>A0AAX0S1D9</accession>
<dbReference type="Pfam" id="PF07992">
    <property type="entry name" value="Pyr_redox_2"/>
    <property type="match status" value="1"/>
</dbReference>
<evidence type="ECO:0000313" key="3">
    <source>
        <dbReference type="Proteomes" id="UP000220106"/>
    </source>
</evidence>
<organism evidence="2 3">
    <name type="scientific">Peribacillus butanolivorans</name>
    <dbReference type="NCBI Taxonomy" id="421767"/>
    <lineage>
        <taxon>Bacteria</taxon>
        <taxon>Bacillati</taxon>
        <taxon>Bacillota</taxon>
        <taxon>Bacilli</taxon>
        <taxon>Bacillales</taxon>
        <taxon>Bacillaceae</taxon>
        <taxon>Peribacillus</taxon>
    </lineage>
</organism>
<reference evidence="2 3" key="1">
    <citation type="submission" date="2017-09" db="EMBL/GenBank/DDBJ databases">
        <title>Large-scale bioinformatics analysis of Bacillus genomes uncovers conserved roles of natural products in bacterial physiology.</title>
        <authorList>
            <consortium name="Agbiome Team Llc"/>
            <person name="Bleich R.M."/>
            <person name="Kirk G.J."/>
            <person name="Santa Maria K.C."/>
            <person name="Allen S.E."/>
            <person name="Farag S."/>
            <person name="Shank E.A."/>
            <person name="Bowers A."/>
        </authorList>
    </citation>
    <scope>NUCLEOTIDE SEQUENCE [LARGE SCALE GENOMIC DNA]</scope>
    <source>
        <strain evidence="2 3">AFS003229</strain>
    </source>
</reference>
<dbReference type="GO" id="GO:0016491">
    <property type="term" value="F:oxidoreductase activity"/>
    <property type="evidence" value="ECO:0007669"/>
    <property type="project" value="InterPro"/>
</dbReference>
<dbReference type="Proteomes" id="UP000220106">
    <property type="component" value="Unassembled WGS sequence"/>
</dbReference>
<dbReference type="SUPFAM" id="SSF51905">
    <property type="entry name" value="FAD/NAD(P)-binding domain"/>
    <property type="match status" value="2"/>
</dbReference>